<protein>
    <recommendedName>
        <fullName evidence="4">DNA-directed RNA polymerase subunit beta</fullName>
    </recommendedName>
</protein>
<evidence type="ECO:0000313" key="3">
    <source>
        <dbReference type="Proteomes" id="UP000244016"/>
    </source>
</evidence>
<dbReference type="AlphaFoldDB" id="A0A2T5GAV5"/>
<accession>A0A2T5GAV5</accession>
<proteinExistence type="predicted"/>
<organism evidence="2 3">
    <name type="scientific">Brockia lithotrophica</name>
    <dbReference type="NCBI Taxonomy" id="933949"/>
    <lineage>
        <taxon>Bacteria</taxon>
        <taxon>Bacillati</taxon>
        <taxon>Bacillota</taxon>
        <taxon>Bacilli</taxon>
        <taxon>Bacillales</taxon>
        <taxon>Bacillales Family X. Incertae Sedis</taxon>
        <taxon>Brockia</taxon>
    </lineage>
</organism>
<comment type="caution">
    <text evidence="2">The sequence shown here is derived from an EMBL/GenBank/DDBJ whole genome shotgun (WGS) entry which is preliminary data.</text>
</comment>
<dbReference type="Proteomes" id="UP000244016">
    <property type="component" value="Unassembled WGS sequence"/>
</dbReference>
<sequence length="51" mass="5739">MWVGVLIVLLVWGLAFFGGAFLGYVVFGNGPVLDFFSGNTWRHLFRFLTSL</sequence>
<dbReference type="InterPro" id="IPR024596">
    <property type="entry name" value="RNApol_su_b/EpuA"/>
</dbReference>
<keyword evidence="1" id="KW-1133">Transmembrane helix</keyword>
<dbReference type="EMBL" id="PEBW01000001">
    <property type="protein sequence ID" value="PTQ53310.1"/>
    <property type="molecule type" value="Genomic_DNA"/>
</dbReference>
<evidence type="ECO:0000313" key="2">
    <source>
        <dbReference type="EMBL" id="PTQ53310.1"/>
    </source>
</evidence>
<name>A0A2T5GAV5_9BACL</name>
<gene>
    <name evidence="2" type="ORF">BLITH_0390</name>
</gene>
<dbReference type="Pfam" id="PF11772">
    <property type="entry name" value="EpuA"/>
    <property type="match status" value="1"/>
</dbReference>
<keyword evidence="1" id="KW-0472">Membrane</keyword>
<evidence type="ECO:0000256" key="1">
    <source>
        <dbReference type="SAM" id="Phobius"/>
    </source>
</evidence>
<reference evidence="2 3" key="1">
    <citation type="submission" date="2017-08" db="EMBL/GenBank/DDBJ databases">
        <title>Burning lignite coal seam in the remote Altai Mountains harbors a hydrogen-driven thermophilic microbial community.</title>
        <authorList>
            <person name="Kadnikov V.V."/>
            <person name="Mardanov A.V."/>
            <person name="Ivasenko D."/>
            <person name="Beletsky A.V."/>
            <person name="Karnachuk O.V."/>
            <person name="Ravin N.V."/>
        </authorList>
    </citation>
    <scope>NUCLEOTIDE SEQUENCE [LARGE SCALE GENOMIC DNA]</scope>
    <source>
        <strain evidence="2">AL31</strain>
    </source>
</reference>
<feature type="transmembrane region" description="Helical" evidence="1">
    <location>
        <begin position="6"/>
        <end position="27"/>
    </location>
</feature>
<evidence type="ECO:0008006" key="4">
    <source>
        <dbReference type="Google" id="ProtNLM"/>
    </source>
</evidence>
<keyword evidence="1" id="KW-0812">Transmembrane</keyword>